<sequence>MQRSGLVNSFQPTDQTFQPISLPSLNTLLISRFTAPNILNLTLGLMKTPNPKELTTHRSQLGRNRIRRGFYADL</sequence>
<accession>A0A0C3QLK8</accession>
<dbReference type="Proteomes" id="UP000054248">
    <property type="component" value="Unassembled WGS sequence"/>
</dbReference>
<evidence type="ECO:0000313" key="2">
    <source>
        <dbReference type="Proteomes" id="UP000054248"/>
    </source>
</evidence>
<name>A0A0C3QLK8_9AGAM</name>
<gene>
    <name evidence="1" type="ORF">M407DRAFT_241014</name>
</gene>
<dbReference type="EMBL" id="KN822947">
    <property type="protein sequence ID" value="KIO33655.1"/>
    <property type="molecule type" value="Genomic_DNA"/>
</dbReference>
<dbReference type="AlphaFoldDB" id="A0A0C3QLK8"/>
<organism evidence="1 2">
    <name type="scientific">Tulasnella calospora MUT 4182</name>
    <dbReference type="NCBI Taxonomy" id="1051891"/>
    <lineage>
        <taxon>Eukaryota</taxon>
        <taxon>Fungi</taxon>
        <taxon>Dikarya</taxon>
        <taxon>Basidiomycota</taxon>
        <taxon>Agaricomycotina</taxon>
        <taxon>Agaricomycetes</taxon>
        <taxon>Cantharellales</taxon>
        <taxon>Tulasnellaceae</taxon>
        <taxon>Tulasnella</taxon>
    </lineage>
</organism>
<proteinExistence type="predicted"/>
<dbReference type="HOGENOM" id="CLU_2689632_0_0_1"/>
<keyword evidence="2" id="KW-1185">Reference proteome</keyword>
<reference evidence="1 2" key="1">
    <citation type="submission" date="2014-04" db="EMBL/GenBank/DDBJ databases">
        <authorList>
            <consortium name="DOE Joint Genome Institute"/>
            <person name="Kuo A."/>
            <person name="Girlanda M."/>
            <person name="Perotto S."/>
            <person name="Kohler A."/>
            <person name="Nagy L.G."/>
            <person name="Floudas D."/>
            <person name="Copeland A."/>
            <person name="Barry K.W."/>
            <person name="Cichocki N."/>
            <person name="Veneault-Fourrey C."/>
            <person name="LaButti K."/>
            <person name="Lindquist E.A."/>
            <person name="Lipzen A."/>
            <person name="Lundell T."/>
            <person name="Morin E."/>
            <person name="Murat C."/>
            <person name="Sun H."/>
            <person name="Tunlid A."/>
            <person name="Henrissat B."/>
            <person name="Grigoriev I.V."/>
            <person name="Hibbett D.S."/>
            <person name="Martin F."/>
            <person name="Nordberg H.P."/>
            <person name="Cantor M.N."/>
            <person name="Hua S.X."/>
        </authorList>
    </citation>
    <scope>NUCLEOTIDE SEQUENCE [LARGE SCALE GENOMIC DNA]</scope>
    <source>
        <strain evidence="1 2">MUT 4182</strain>
    </source>
</reference>
<reference evidence="2" key="2">
    <citation type="submission" date="2015-01" db="EMBL/GenBank/DDBJ databases">
        <title>Evolutionary Origins and Diversification of the Mycorrhizal Mutualists.</title>
        <authorList>
            <consortium name="DOE Joint Genome Institute"/>
            <consortium name="Mycorrhizal Genomics Consortium"/>
            <person name="Kohler A."/>
            <person name="Kuo A."/>
            <person name="Nagy L.G."/>
            <person name="Floudas D."/>
            <person name="Copeland A."/>
            <person name="Barry K.W."/>
            <person name="Cichocki N."/>
            <person name="Veneault-Fourrey C."/>
            <person name="LaButti K."/>
            <person name="Lindquist E.A."/>
            <person name="Lipzen A."/>
            <person name="Lundell T."/>
            <person name="Morin E."/>
            <person name="Murat C."/>
            <person name="Riley R."/>
            <person name="Ohm R."/>
            <person name="Sun H."/>
            <person name="Tunlid A."/>
            <person name="Henrissat B."/>
            <person name="Grigoriev I.V."/>
            <person name="Hibbett D.S."/>
            <person name="Martin F."/>
        </authorList>
    </citation>
    <scope>NUCLEOTIDE SEQUENCE [LARGE SCALE GENOMIC DNA]</scope>
    <source>
        <strain evidence="2">MUT 4182</strain>
    </source>
</reference>
<evidence type="ECO:0000313" key="1">
    <source>
        <dbReference type="EMBL" id="KIO33655.1"/>
    </source>
</evidence>
<protein>
    <submittedName>
        <fullName evidence="1">Uncharacterized protein</fullName>
    </submittedName>
</protein>